<keyword evidence="2" id="KW-1185">Reference proteome</keyword>
<dbReference type="AlphaFoldDB" id="A0AAD9JDN2"/>
<dbReference type="EMBL" id="JAODUP010000403">
    <property type="protein sequence ID" value="KAK2150480.1"/>
    <property type="molecule type" value="Genomic_DNA"/>
</dbReference>
<comment type="caution">
    <text evidence="1">The sequence shown here is derived from an EMBL/GenBank/DDBJ whole genome shotgun (WGS) entry which is preliminary data.</text>
</comment>
<evidence type="ECO:0000313" key="1">
    <source>
        <dbReference type="EMBL" id="KAK2150480.1"/>
    </source>
</evidence>
<proteinExistence type="predicted"/>
<name>A0AAD9JDN2_9ANNE</name>
<evidence type="ECO:0000313" key="2">
    <source>
        <dbReference type="Proteomes" id="UP001208570"/>
    </source>
</evidence>
<gene>
    <name evidence="1" type="ORF">LSH36_403g01031</name>
</gene>
<dbReference type="Proteomes" id="UP001208570">
    <property type="component" value="Unassembled WGS sequence"/>
</dbReference>
<sequence>MTNLCGEWMRKLSRLGEHGIKWRNTNGADSSRVELLRYDIYKYQIEGSGEILPVFVQEGLNIDDYRQVTNQFQFGDWSGKVFLVLHDKEGFQLPQQSFLCADVADLILPDNEEVGGFGFGVGTFGFMDRLKDFDCVP</sequence>
<accession>A0AAD9JDN2</accession>
<protein>
    <submittedName>
        <fullName evidence="1">Uncharacterized protein</fullName>
    </submittedName>
</protein>
<organism evidence="1 2">
    <name type="scientific">Paralvinella palmiformis</name>
    <dbReference type="NCBI Taxonomy" id="53620"/>
    <lineage>
        <taxon>Eukaryota</taxon>
        <taxon>Metazoa</taxon>
        <taxon>Spiralia</taxon>
        <taxon>Lophotrochozoa</taxon>
        <taxon>Annelida</taxon>
        <taxon>Polychaeta</taxon>
        <taxon>Sedentaria</taxon>
        <taxon>Canalipalpata</taxon>
        <taxon>Terebellida</taxon>
        <taxon>Terebelliformia</taxon>
        <taxon>Alvinellidae</taxon>
        <taxon>Paralvinella</taxon>
    </lineage>
</organism>
<reference evidence="1" key="1">
    <citation type="journal article" date="2023" name="Mol. Biol. Evol.">
        <title>Third-Generation Sequencing Reveals the Adaptive Role of the Epigenome in Three Deep-Sea Polychaetes.</title>
        <authorList>
            <person name="Perez M."/>
            <person name="Aroh O."/>
            <person name="Sun Y."/>
            <person name="Lan Y."/>
            <person name="Juniper S.K."/>
            <person name="Young C.R."/>
            <person name="Angers B."/>
            <person name="Qian P.Y."/>
        </authorList>
    </citation>
    <scope>NUCLEOTIDE SEQUENCE</scope>
    <source>
        <strain evidence="1">P08H-3</strain>
    </source>
</reference>